<dbReference type="EMBL" id="CM043806">
    <property type="protein sequence ID" value="KAI4812570.1"/>
    <property type="molecule type" value="Genomic_DNA"/>
</dbReference>
<sequence>MSHVRYANEPAVGEEGSAQRLCGLKMADEETRLGAAFSGASDMEEPAAKRSKIKQAPAEPGGDNNGLGLKPAVKLDDSAVLGTTEEDAVFLGHDDLPSNGLAVTPDHNNEDDDRSSHASSSDWAPRPQIGSYASSSNTSERQIRGPF</sequence>
<evidence type="ECO:0000313" key="1">
    <source>
        <dbReference type="EMBL" id="KAI4812570.1"/>
    </source>
</evidence>
<comment type="caution">
    <text evidence="1">The sequence shown here is derived from an EMBL/GenBank/DDBJ whole genome shotgun (WGS) entry which is preliminary data.</text>
</comment>
<reference evidence="1" key="1">
    <citation type="submission" date="2022-05" db="EMBL/GenBank/DDBJ databases">
        <title>Chromosome-level genome of Chaenocephalus aceratus.</title>
        <authorList>
            <person name="Park H."/>
        </authorList>
    </citation>
    <scope>NUCLEOTIDE SEQUENCE</scope>
    <source>
        <strain evidence="1">KU_202001</strain>
    </source>
</reference>
<accession>A0ACB9WI84</accession>
<keyword evidence="2" id="KW-1185">Reference proteome</keyword>
<proteinExistence type="predicted"/>
<dbReference type="Proteomes" id="UP001057452">
    <property type="component" value="Chromosome 22"/>
</dbReference>
<protein>
    <submittedName>
        <fullName evidence="1">Uncharacterized protein</fullName>
    </submittedName>
</protein>
<name>A0ACB9WI84_CHAAC</name>
<organism evidence="1 2">
    <name type="scientific">Chaenocephalus aceratus</name>
    <name type="common">Blackfin icefish</name>
    <name type="synonym">Chaenichthys aceratus</name>
    <dbReference type="NCBI Taxonomy" id="36190"/>
    <lineage>
        <taxon>Eukaryota</taxon>
        <taxon>Metazoa</taxon>
        <taxon>Chordata</taxon>
        <taxon>Craniata</taxon>
        <taxon>Vertebrata</taxon>
        <taxon>Euteleostomi</taxon>
        <taxon>Actinopterygii</taxon>
        <taxon>Neopterygii</taxon>
        <taxon>Teleostei</taxon>
        <taxon>Neoteleostei</taxon>
        <taxon>Acanthomorphata</taxon>
        <taxon>Eupercaria</taxon>
        <taxon>Perciformes</taxon>
        <taxon>Notothenioidei</taxon>
        <taxon>Channichthyidae</taxon>
        <taxon>Chaenocephalus</taxon>
    </lineage>
</organism>
<evidence type="ECO:0000313" key="2">
    <source>
        <dbReference type="Proteomes" id="UP001057452"/>
    </source>
</evidence>
<gene>
    <name evidence="1" type="ORF">KUCAC02_023946</name>
</gene>